<dbReference type="Gene3D" id="3.20.20.70">
    <property type="entry name" value="Aldolase class I"/>
    <property type="match status" value="1"/>
</dbReference>
<name>A0A1F6PEK5_9BACT</name>
<dbReference type="Proteomes" id="UP000178254">
    <property type="component" value="Unassembled WGS sequence"/>
</dbReference>
<dbReference type="InterPro" id="IPR058240">
    <property type="entry name" value="rSAM_sf"/>
</dbReference>
<reference evidence="1 2" key="1">
    <citation type="journal article" date="2016" name="Nat. Commun.">
        <title>Thousands of microbial genomes shed light on interconnected biogeochemical processes in an aquifer system.</title>
        <authorList>
            <person name="Anantharaman K."/>
            <person name="Brown C.T."/>
            <person name="Hug L.A."/>
            <person name="Sharon I."/>
            <person name="Castelle C.J."/>
            <person name="Probst A.J."/>
            <person name="Thomas B.C."/>
            <person name="Singh A."/>
            <person name="Wilkins M.J."/>
            <person name="Karaoz U."/>
            <person name="Brodie E.L."/>
            <person name="Williams K.H."/>
            <person name="Hubbard S.S."/>
            <person name="Banfield J.F."/>
        </authorList>
    </citation>
    <scope>NUCLEOTIDE SEQUENCE [LARGE SCALE GENOMIC DNA]</scope>
</reference>
<dbReference type="InterPro" id="IPR013785">
    <property type="entry name" value="Aldolase_TIM"/>
</dbReference>
<organism evidence="1 2">
    <name type="scientific">Candidatus Magasanikbacteria bacterium RIFOXYD2_FULL_41_14</name>
    <dbReference type="NCBI Taxonomy" id="1798709"/>
    <lineage>
        <taxon>Bacteria</taxon>
        <taxon>Candidatus Magasanikiibacteriota</taxon>
    </lineage>
</organism>
<dbReference type="AlphaFoldDB" id="A0A1F6PEK5"/>
<dbReference type="InterPro" id="IPR050377">
    <property type="entry name" value="Radical_SAM_PqqE_MftC-like"/>
</dbReference>
<evidence type="ECO:0000313" key="1">
    <source>
        <dbReference type="EMBL" id="OGH94605.1"/>
    </source>
</evidence>
<sequence length="290" mass="31647">MRLHHSGGVDITKVETILRAVRRLTPSLYIAGGEPTLEANVSEVLKLARNLGFWPIVLNTNGTLLDRRPEVVQLADRIIVSLHADTPAKQAAILRVNPALGQKVFDNLLWAARTTGRVAVNCVLTQDNIEDAHGVLAFCLAHNIPFAVVPAVVGYQPAIATASPDRIEAYRQFVGKVMEAKSQWPRAVVGTMSYLQKVQSLDGFDCRPSGIITISPEGKIVNPCSFKYREVPQTIGVANGHESIEVQLRRQLDFSATHTKCPGGNCLKMCYVGPAMALETPAQSIREFLS</sequence>
<evidence type="ECO:0000313" key="2">
    <source>
        <dbReference type="Proteomes" id="UP000178254"/>
    </source>
</evidence>
<accession>A0A1F6PEK5</accession>
<evidence type="ECO:0008006" key="3">
    <source>
        <dbReference type="Google" id="ProtNLM"/>
    </source>
</evidence>
<dbReference type="SUPFAM" id="SSF102114">
    <property type="entry name" value="Radical SAM enzymes"/>
    <property type="match status" value="1"/>
</dbReference>
<dbReference type="EMBL" id="MFRE01000007">
    <property type="protein sequence ID" value="OGH94605.1"/>
    <property type="molecule type" value="Genomic_DNA"/>
</dbReference>
<dbReference type="PANTHER" id="PTHR11228:SF7">
    <property type="entry name" value="PQQA PEPTIDE CYCLASE"/>
    <property type="match status" value="1"/>
</dbReference>
<gene>
    <name evidence="1" type="ORF">A2538_00415</name>
</gene>
<dbReference type="PANTHER" id="PTHR11228">
    <property type="entry name" value="RADICAL SAM DOMAIN PROTEIN"/>
    <property type="match status" value="1"/>
</dbReference>
<proteinExistence type="predicted"/>
<protein>
    <recommendedName>
        <fullName evidence="3">Radical SAM core domain-containing protein</fullName>
    </recommendedName>
</protein>
<comment type="caution">
    <text evidence="1">The sequence shown here is derived from an EMBL/GenBank/DDBJ whole genome shotgun (WGS) entry which is preliminary data.</text>
</comment>